<keyword evidence="2" id="KW-0732">Signal</keyword>
<sequence>MRKSALQRKRGALLLPGLAAGAILLLPATTSYAEPGDDDPSIDELNERAESLEEEYDTELLQYEDAQEDAEKAQQRLGDVEDELGDYRENVAGLAAAQYMGSGIDPAVEVVMSSAPQDMLDNAAIAGQVSANHGERVADLAEMKQKRQDAVDEADAKLEDAEELVEELESQRENVLDKIEKYEEEQVPEAPDEGASGGGGGSGDGSIPSSAMGPGWDGATPRMAAIRDEIVREFGAPYPVGCLRPGDSGEHGSGRACDFMMSAGGASPSASDRGLGQSIADYAQANADRLGVMYIIWEQRIWHSANPGAGWEMMNDRGSVTANHYDHVHISSY</sequence>
<feature type="compositionally biased region" description="Gly residues" evidence="1">
    <location>
        <begin position="195"/>
        <end position="204"/>
    </location>
</feature>
<evidence type="ECO:0000313" key="5">
    <source>
        <dbReference type="Proteomes" id="UP000578077"/>
    </source>
</evidence>
<feature type="region of interest" description="Disordered" evidence="1">
    <location>
        <begin position="184"/>
        <end position="220"/>
    </location>
</feature>
<proteinExistence type="predicted"/>
<dbReference type="InterPro" id="IPR058593">
    <property type="entry name" value="ARB_07466-like_C"/>
</dbReference>
<comment type="caution">
    <text evidence="4">The sequence shown here is derived from an EMBL/GenBank/DDBJ whole genome shotgun (WGS) entry which is preliminary data.</text>
</comment>
<evidence type="ECO:0000259" key="3">
    <source>
        <dbReference type="Pfam" id="PF26571"/>
    </source>
</evidence>
<feature type="chain" id="PRO_5032498773" evidence="2">
    <location>
        <begin position="34"/>
        <end position="333"/>
    </location>
</feature>
<dbReference type="Pfam" id="PF26571">
    <property type="entry name" value="VldE"/>
    <property type="match status" value="1"/>
</dbReference>
<keyword evidence="5" id="KW-1185">Reference proteome</keyword>
<name>A0A841E927_9ACTN</name>
<organism evidence="4 5">
    <name type="scientific">Streptomonospora salina</name>
    <dbReference type="NCBI Taxonomy" id="104205"/>
    <lineage>
        <taxon>Bacteria</taxon>
        <taxon>Bacillati</taxon>
        <taxon>Actinomycetota</taxon>
        <taxon>Actinomycetes</taxon>
        <taxon>Streptosporangiales</taxon>
        <taxon>Nocardiopsidaceae</taxon>
        <taxon>Streptomonospora</taxon>
    </lineage>
</organism>
<dbReference type="Proteomes" id="UP000578077">
    <property type="component" value="Unassembled WGS sequence"/>
</dbReference>
<dbReference type="RefSeq" id="WP_184633837.1">
    <property type="nucleotide sequence ID" value="NZ_BAABKT010000005.1"/>
</dbReference>
<feature type="compositionally biased region" description="Acidic residues" evidence="1">
    <location>
        <begin position="35"/>
        <end position="44"/>
    </location>
</feature>
<gene>
    <name evidence="4" type="ORF">HNR25_001344</name>
</gene>
<evidence type="ECO:0000256" key="1">
    <source>
        <dbReference type="SAM" id="MobiDB-lite"/>
    </source>
</evidence>
<feature type="region of interest" description="Disordered" evidence="1">
    <location>
        <begin position="30"/>
        <end position="52"/>
    </location>
</feature>
<dbReference type="AlphaFoldDB" id="A0A841E927"/>
<accession>A0A841E927</accession>
<protein>
    <submittedName>
        <fullName evidence="4">Chaperonin cofactor prefoldin</fullName>
    </submittedName>
</protein>
<dbReference type="Gene3D" id="6.10.250.3150">
    <property type="match status" value="1"/>
</dbReference>
<feature type="domain" description="ARB-07466-like C-terminal" evidence="3">
    <location>
        <begin position="217"/>
        <end position="325"/>
    </location>
</feature>
<reference evidence="4 5" key="1">
    <citation type="submission" date="2020-08" db="EMBL/GenBank/DDBJ databases">
        <title>Sequencing the genomes of 1000 actinobacteria strains.</title>
        <authorList>
            <person name="Klenk H.-P."/>
        </authorList>
    </citation>
    <scope>NUCLEOTIDE SEQUENCE [LARGE SCALE GENOMIC DNA]</scope>
    <source>
        <strain evidence="4 5">DSM 44593</strain>
    </source>
</reference>
<evidence type="ECO:0000256" key="2">
    <source>
        <dbReference type="SAM" id="SignalP"/>
    </source>
</evidence>
<evidence type="ECO:0000313" key="4">
    <source>
        <dbReference type="EMBL" id="MBB5997593.1"/>
    </source>
</evidence>
<dbReference type="EMBL" id="JACHLY010000001">
    <property type="protein sequence ID" value="MBB5997593.1"/>
    <property type="molecule type" value="Genomic_DNA"/>
</dbReference>
<feature type="signal peptide" evidence="2">
    <location>
        <begin position="1"/>
        <end position="33"/>
    </location>
</feature>